<protein>
    <submittedName>
        <fullName evidence="3">YhcN/YlaJ family sporulation lipoprotein</fullName>
    </submittedName>
</protein>
<dbReference type="InterPro" id="IPR014247">
    <property type="entry name" value="Spore_lipoprot_YhcN/YlaJ"/>
</dbReference>
<dbReference type="Proteomes" id="UP001059773">
    <property type="component" value="Chromosome"/>
</dbReference>
<keyword evidence="4" id="KW-1185">Reference proteome</keyword>
<dbReference type="PROSITE" id="PS51257">
    <property type="entry name" value="PROKAR_LIPOPROTEIN"/>
    <property type="match status" value="1"/>
</dbReference>
<feature type="region of interest" description="Disordered" evidence="1">
    <location>
        <begin position="21"/>
        <end position="53"/>
    </location>
</feature>
<reference evidence="3" key="1">
    <citation type="submission" date="2022-07" db="EMBL/GenBank/DDBJ databases">
        <title>FELIX.</title>
        <authorList>
            <person name="Wan K.H."/>
            <person name="Park S."/>
            <person name="Lawrence Q."/>
            <person name="Eichenberger J.P."/>
            <person name="Booth B.W."/>
            <person name="Piaggio A.J."/>
            <person name="Chandler J.C."/>
            <person name="Franklin A.B."/>
            <person name="Celniker S.E."/>
        </authorList>
    </citation>
    <scope>NUCLEOTIDE SEQUENCE</scope>
    <source>
        <strain evidence="3">QA-1986 374</strain>
    </source>
</reference>
<sequence>MKIRLFTVLTVLMMVLVACQNTNNDDTGSNNPDGNVEPTRYQGQNINDNARDENRGQMLERDADRNNADYSVSKEAAERITDEMGNIDHAYVLTTDNNAYVGANLDIDNNDNARNEDGMEITDDVKNEIADIVRSVDSSIDNVYVTSNPDFLDLADRYVNDMDNGRPVEGFFDQIGSMIDRVFPDGR</sequence>
<feature type="compositionally biased region" description="Polar residues" evidence="1">
    <location>
        <begin position="21"/>
        <end position="33"/>
    </location>
</feature>
<keyword evidence="2" id="KW-0732">Signal</keyword>
<gene>
    <name evidence="3" type="ORF">NP439_11010</name>
</gene>
<accession>A0ABY5JXM2</accession>
<name>A0ABY5JXM2_9BACI</name>
<feature type="signal peptide" evidence="2">
    <location>
        <begin position="1"/>
        <end position="24"/>
    </location>
</feature>
<evidence type="ECO:0000256" key="2">
    <source>
        <dbReference type="SAM" id="SignalP"/>
    </source>
</evidence>
<proteinExistence type="predicted"/>
<dbReference type="NCBIfam" id="TIGR02898">
    <property type="entry name" value="spore_YhcN_YlaJ"/>
    <property type="match status" value="1"/>
</dbReference>
<dbReference type="RefSeq" id="WP_040982029.1">
    <property type="nucleotide sequence ID" value="NZ_CABKTI010000003.1"/>
</dbReference>
<evidence type="ECO:0000313" key="4">
    <source>
        <dbReference type="Proteomes" id="UP001059773"/>
    </source>
</evidence>
<evidence type="ECO:0000313" key="3">
    <source>
        <dbReference type="EMBL" id="UUI05128.1"/>
    </source>
</evidence>
<dbReference type="Pfam" id="PF09580">
    <property type="entry name" value="Spore_YhcN_YlaJ"/>
    <property type="match status" value="1"/>
</dbReference>
<feature type="chain" id="PRO_5046093510" evidence="2">
    <location>
        <begin position="25"/>
        <end position="187"/>
    </location>
</feature>
<evidence type="ECO:0000256" key="1">
    <source>
        <dbReference type="SAM" id="MobiDB-lite"/>
    </source>
</evidence>
<keyword evidence="3" id="KW-0449">Lipoprotein</keyword>
<dbReference type="InterPro" id="IPR019076">
    <property type="entry name" value="Spore_lipoprot_YhcN/YlaJ-like"/>
</dbReference>
<organism evidence="3 4">
    <name type="scientific">Oceanobacillus jeddahense</name>
    <dbReference type="NCBI Taxonomy" id="1462527"/>
    <lineage>
        <taxon>Bacteria</taxon>
        <taxon>Bacillati</taxon>
        <taxon>Bacillota</taxon>
        <taxon>Bacilli</taxon>
        <taxon>Bacillales</taxon>
        <taxon>Bacillaceae</taxon>
        <taxon>Oceanobacillus</taxon>
    </lineage>
</organism>
<dbReference type="EMBL" id="CP101914">
    <property type="protein sequence ID" value="UUI05128.1"/>
    <property type="molecule type" value="Genomic_DNA"/>
</dbReference>